<feature type="compositionally biased region" description="Basic and acidic residues" evidence="2">
    <location>
        <begin position="274"/>
        <end position="283"/>
    </location>
</feature>
<feature type="coiled-coil region" evidence="1">
    <location>
        <begin position="566"/>
        <end position="600"/>
    </location>
</feature>
<reference evidence="4" key="1">
    <citation type="submission" date="2005-09" db="EMBL/GenBank/DDBJ databases">
        <title>Annotation of the Aspergillus terreus NIH2624 genome.</title>
        <authorList>
            <person name="Birren B.W."/>
            <person name="Lander E.S."/>
            <person name="Galagan J.E."/>
            <person name="Nusbaum C."/>
            <person name="Devon K."/>
            <person name="Henn M."/>
            <person name="Ma L.-J."/>
            <person name="Jaffe D.B."/>
            <person name="Butler J."/>
            <person name="Alvarez P."/>
            <person name="Gnerre S."/>
            <person name="Grabherr M."/>
            <person name="Kleber M."/>
            <person name="Mauceli E.W."/>
            <person name="Brockman W."/>
            <person name="Rounsley S."/>
            <person name="Young S.K."/>
            <person name="LaButti K."/>
            <person name="Pushparaj V."/>
            <person name="DeCaprio D."/>
            <person name="Crawford M."/>
            <person name="Koehrsen M."/>
            <person name="Engels R."/>
            <person name="Montgomery P."/>
            <person name="Pearson M."/>
            <person name="Howarth C."/>
            <person name="Larson L."/>
            <person name="Luoma S."/>
            <person name="White J."/>
            <person name="Alvarado L."/>
            <person name="Kodira C.D."/>
            <person name="Zeng Q."/>
            <person name="Oleary S."/>
            <person name="Yandava C."/>
            <person name="Denning D.W."/>
            <person name="Nierman W.C."/>
            <person name="Milne T."/>
            <person name="Madden K."/>
        </authorList>
    </citation>
    <scope>NUCLEOTIDE SEQUENCE [LARGE SCALE GENOMIC DNA]</scope>
    <source>
        <strain evidence="4">NIH 2624 / FGSC A1156</strain>
    </source>
</reference>
<feature type="compositionally biased region" description="Acidic residues" evidence="2">
    <location>
        <begin position="849"/>
        <end position="861"/>
    </location>
</feature>
<feature type="compositionally biased region" description="Polar residues" evidence="2">
    <location>
        <begin position="387"/>
        <end position="396"/>
    </location>
</feature>
<dbReference type="eggNOG" id="ENOG502SBBS">
    <property type="taxonomic scope" value="Eukaryota"/>
</dbReference>
<evidence type="ECO:0000256" key="2">
    <source>
        <dbReference type="SAM" id="MobiDB-lite"/>
    </source>
</evidence>
<feature type="compositionally biased region" description="Basic and acidic residues" evidence="2">
    <location>
        <begin position="337"/>
        <end position="350"/>
    </location>
</feature>
<feature type="compositionally biased region" description="Basic and acidic residues" evidence="2">
    <location>
        <begin position="471"/>
        <end position="493"/>
    </location>
</feature>
<dbReference type="VEuPathDB" id="FungiDB:ATEG_04689"/>
<feature type="region of interest" description="Disordered" evidence="2">
    <location>
        <begin position="274"/>
        <end position="563"/>
    </location>
</feature>
<dbReference type="AlphaFoldDB" id="Q0CNP5"/>
<feature type="compositionally biased region" description="Basic and acidic residues" evidence="2">
    <location>
        <begin position="454"/>
        <end position="463"/>
    </location>
</feature>
<feature type="compositionally biased region" description="Basic and acidic residues" evidence="2">
    <location>
        <begin position="1"/>
        <end position="12"/>
    </location>
</feature>
<feature type="compositionally biased region" description="Basic and acidic residues" evidence="2">
    <location>
        <begin position="38"/>
        <end position="50"/>
    </location>
</feature>
<evidence type="ECO:0000313" key="4">
    <source>
        <dbReference type="Proteomes" id="UP000007963"/>
    </source>
</evidence>
<feature type="compositionally biased region" description="Basic and acidic residues" evidence="2">
    <location>
        <begin position="601"/>
        <end position="610"/>
    </location>
</feature>
<feature type="compositionally biased region" description="Basic and acidic residues" evidence="2">
    <location>
        <begin position="508"/>
        <end position="543"/>
    </location>
</feature>
<protein>
    <submittedName>
        <fullName evidence="3">Uncharacterized protein</fullName>
    </submittedName>
</protein>
<feature type="compositionally biased region" description="Low complexity" evidence="2">
    <location>
        <begin position="107"/>
        <end position="122"/>
    </location>
</feature>
<feature type="compositionally biased region" description="Polar residues" evidence="2">
    <location>
        <begin position="207"/>
        <end position="226"/>
    </location>
</feature>
<dbReference type="GeneID" id="4320291"/>
<organism evidence="3 4">
    <name type="scientific">Aspergillus terreus (strain NIH 2624 / FGSC A1156)</name>
    <dbReference type="NCBI Taxonomy" id="341663"/>
    <lineage>
        <taxon>Eukaryota</taxon>
        <taxon>Fungi</taxon>
        <taxon>Dikarya</taxon>
        <taxon>Ascomycota</taxon>
        <taxon>Pezizomycotina</taxon>
        <taxon>Eurotiomycetes</taxon>
        <taxon>Eurotiomycetidae</taxon>
        <taxon>Eurotiales</taxon>
        <taxon>Aspergillaceae</taxon>
        <taxon>Aspergillus</taxon>
        <taxon>Aspergillus subgen. Circumdati</taxon>
    </lineage>
</organism>
<feature type="region of interest" description="Disordered" evidence="2">
    <location>
        <begin position="92"/>
        <end position="122"/>
    </location>
</feature>
<gene>
    <name evidence="3" type="ORF">ATEG_04689</name>
</gene>
<dbReference type="HOGENOM" id="CLU_016543_0_0_1"/>
<evidence type="ECO:0000256" key="1">
    <source>
        <dbReference type="SAM" id="Coils"/>
    </source>
</evidence>
<accession>Q0CNP5</accession>
<feature type="region of interest" description="Disordered" evidence="2">
    <location>
        <begin position="842"/>
        <end position="861"/>
    </location>
</feature>
<dbReference type="RefSeq" id="XP_001213867.1">
    <property type="nucleotide sequence ID" value="XM_001213867.1"/>
</dbReference>
<feature type="compositionally biased region" description="Basic and acidic residues" evidence="2">
    <location>
        <begin position="373"/>
        <end position="386"/>
    </location>
</feature>
<feature type="region of interest" description="Disordered" evidence="2">
    <location>
        <begin position="203"/>
        <end position="236"/>
    </location>
</feature>
<keyword evidence="1" id="KW-0175">Coiled coil</keyword>
<feature type="region of interest" description="Disordered" evidence="2">
    <location>
        <begin position="601"/>
        <end position="624"/>
    </location>
</feature>
<name>Q0CNP5_ASPTN</name>
<dbReference type="OMA" id="MLWRWSH"/>
<dbReference type="OrthoDB" id="3439035at2759"/>
<dbReference type="EMBL" id="CH476599">
    <property type="protein sequence ID" value="EAU35136.1"/>
    <property type="molecule type" value="Genomic_DNA"/>
</dbReference>
<sequence>MSTPERRSDRATLSRRNHQQPQQQSHQPSPHHSPFRRGYYDSRPADRFDASKIPSPSQNYSARRRRTFSQTGTLRGAFEAVSRYPTMAESDHLAYSLGSPSRGGGRRQQSFNPASPESNPPNELMEAYRQIDDAGSLVDQDELDDDLRATLGLNESRGRSSWSGSAFRDDAGLFYPSDAELLNDVTDDSLRRRPVDRVRDELRLKRATSSRSPVLNRTGTTPALTSENLQRREEEEREALQNAVEVEEYDDDQKLSLNLPRNWGTRGTHRRDWLKSMTRRNEPEPDTFIDGAKPSPPEPKSGLEVQKNSPERLTSRTPNTLGERLASTYNRFPLSDARNRSLSESKEKTGDVGLNTPPVMVYKSSTFNKRSPTKRDSHDLLRKLSRTESPSQNPSELRTPEPQKIPGTRIYDKTPVVTGAWIDTPMTERPTARPSYSSNPIAASPAKRSVQDTSRARSEERVAEPQPSETETQRANEMEKKQPQQEEVREAEKALPPSAEGQAQGSRTKIEQQPEPKKTETQSEKTRKPRERPPLAKPDHPKSALETVMEDFKADKNSLDVGDDTLESLQEILNEQVTEVKTEEEDNAAYEKRILEKLERGKSSKKEKLEGGNSPHQDSDDFDSMNQTLKSFAKSMKEVKAGIEDLGDQVKSMPSPDAKSSKFDKTCDNCETCRAHNGGGIYTIVPIPKLWTRNRVSGRIRPTRLGWCAIVLFIWFWSESTMCDFYCHPLIADVCEGNCLLPDAPRFPFVIPTMLWRWSHLQGVLTPVWAISMAFFRLIAQLLGFWDGYVDESPRALNLSGEIWVHGNRLSGVPGVAPTPQGSSYRAASTWPEQEVKYREAVPALDLEKQDEDSMDDDEFI</sequence>
<dbReference type="STRING" id="341663.Q0CNP5"/>
<feature type="region of interest" description="Disordered" evidence="2">
    <location>
        <begin position="1"/>
        <end position="76"/>
    </location>
</feature>
<proteinExistence type="predicted"/>
<feature type="compositionally biased region" description="Low complexity" evidence="2">
    <location>
        <begin position="19"/>
        <end position="32"/>
    </location>
</feature>
<dbReference type="Proteomes" id="UP000007963">
    <property type="component" value="Unassembled WGS sequence"/>
</dbReference>
<evidence type="ECO:0000313" key="3">
    <source>
        <dbReference type="EMBL" id="EAU35136.1"/>
    </source>
</evidence>